<organism evidence="4 5">
    <name type="scientific">Nesterenkonia rhizosphaerae</name>
    <dbReference type="NCBI Taxonomy" id="1348272"/>
    <lineage>
        <taxon>Bacteria</taxon>
        <taxon>Bacillati</taxon>
        <taxon>Actinomycetota</taxon>
        <taxon>Actinomycetes</taxon>
        <taxon>Micrococcales</taxon>
        <taxon>Micrococcaceae</taxon>
        <taxon>Nesterenkonia</taxon>
    </lineage>
</organism>
<dbReference type="EC" id="3.1.3.12" evidence="3"/>
<dbReference type="NCBIfam" id="TIGR00685">
    <property type="entry name" value="T6PP"/>
    <property type="match status" value="1"/>
</dbReference>
<proteinExistence type="inferred from homology"/>
<evidence type="ECO:0000256" key="3">
    <source>
        <dbReference type="RuleBase" id="RU361117"/>
    </source>
</evidence>
<gene>
    <name evidence="4" type="ORF">GCM10025790_11390</name>
</gene>
<comment type="cofactor">
    <cofactor evidence="3">
        <name>Mg(2+)</name>
        <dbReference type="ChEBI" id="CHEBI:18420"/>
    </cofactor>
</comment>
<accession>A0ABP9FV65</accession>
<dbReference type="RefSeq" id="WP_345477108.1">
    <property type="nucleotide sequence ID" value="NZ_BAABLW010000007.1"/>
</dbReference>
<dbReference type="Gene3D" id="3.30.70.1020">
    <property type="entry name" value="Trehalose-6-phosphate phosphatase related protein, domain 2"/>
    <property type="match status" value="1"/>
</dbReference>
<evidence type="ECO:0000313" key="5">
    <source>
        <dbReference type="Proteomes" id="UP001500368"/>
    </source>
</evidence>
<comment type="similarity">
    <text evidence="3">Belongs to the trehalose phosphatase family.</text>
</comment>
<evidence type="ECO:0000256" key="2">
    <source>
        <dbReference type="ARBA" id="ARBA00024179"/>
    </source>
</evidence>
<dbReference type="PANTHER" id="PTHR43768">
    <property type="entry name" value="TREHALOSE 6-PHOSPHATE PHOSPHATASE"/>
    <property type="match status" value="1"/>
</dbReference>
<dbReference type="InterPro" id="IPR036412">
    <property type="entry name" value="HAD-like_sf"/>
</dbReference>
<evidence type="ECO:0000313" key="4">
    <source>
        <dbReference type="EMBL" id="GAA4917704.1"/>
    </source>
</evidence>
<keyword evidence="1 3" id="KW-0378">Hydrolase</keyword>
<keyword evidence="3" id="KW-0479">Metal-binding</keyword>
<name>A0ABP9FV65_9MICC</name>
<evidence type="ECO:0000256" key="1">
    <source>
        <dbReference type="ARBA" id="ARBA00022801"/>
    </source>
</evidence>
<keyword evidence="5" id="KW-1185">Reference proteome</keyword>
<keyword evidence="3" id="KW-0460">Magnesium</keyword>
<dbReference type="InterPro" id="IPR003337">
    <property type="entry name" value="Trehalose_PPase"/>
</dbReference>
<dbReference type="Gene3D" id="3.40.50.1000">
    <property type="entry name" value="HAD superfamily/HAD-like"/>
    <property type="match status" value="1"/>
</dbReference>
<sequence length="270" mass="28355">MTADALSPELRAAAERFAAADSLLICLDFDGCVAELVADAYSARPVPVNAEAIRRLAPLKDVTLAYVSGRPLVDLQNQADPPAGTVLVGSHGAEKYLGPDSPGLELTAAQEAARTEVVDVLEQIAGQYDGAWVEHKPAGAAIHVRHIDDDQAAEQVLNEARAALSVIDGAHAKEGKKILEAVVVLATKGEAIQELRELLKPAAVFFAGDDVTDEHGFAVLGDGDLGVKVGEGDTAAEFRIPEPAALAQVLNVVAEARESAQPRESTQPRH</sequence>
<dbReference type="Proteomes" id="UP001500368">
    <property type="component" value="Unassembled WGS sequence"/>
</dbReference>
<comment type="catalytic activity">
    <reaction evidence="3">
        <text>alpha,alpha-trehalose 6-phosphate + H2O = alpha,alpha-trehalose + phosphate</text>
        <dbReference type="Rhea" id="RHEA:23420"/>
        <dbReference type="ChEBI" id="CHEBI:15377"/>
        <dbReference type="ChEBI" id="CHEBI:16551"/>
        <dbReference type="ChEBI" id="CHEBI:43474"/>
        <dbReference type="ChEBI" id="CHEBI:58429"/>
        <dbReference type="EC" id="3.1.3.12"/>
    </reaction>
</comment>
<reference evidence="5" key="1">
    <citation type="journal article" date="2019" name="Int. J. Syst. Evol. Microbiol.">
        <title>The Global Catalogue of Microorganisms (GCM) 10K type strain sequencing project: providing services to taxonomists for standard genome sequencing and annotation.</title>
        <authorList>
            <consortium name="The Broad Institute Genomics Platform"/>
            <consortium name="The Broad Institute Genome Sequencing Center for Infectious Disease"/>
            <person name="Wu L."/>
            <person name="Ma J."/>
        </authorList>
    </citation>
    <scope>NUCLEOTIDE SEQUENCE [LARGE SCALE GENOMIC DNA]</scope>
    <source>
        <strain evidence="5">JCM 19129</strain>
    </source>
</reference>
<dbReference type="Pfam" id="PF02358">
    <property type="entry name" value="Trehalose_PPase"/>
    <property type="match status" value="1"/>
</dbReference>
<comment type="caution">
    <text evidence="4">The sequence shown here is derived from an EMBL/GenBank/DDBJ whole genome shotgun (WGS) entry which is preliminary data.</text>
</comment>
<protein>
    <recommendedName>
        <fullName evidence="3">Trehalose 6-phosphate phosphatase</fullName>
        <ecNumber evidence="3">3.1.3.12</ecNumber>
    </recommendedName>
</protein>
<comment type="function">
    <text evidence="2 3">Removes the phosphate from trehalose 6-phosphate to produce free trehalose.</text>
</comment>
<dbReference type="InterPro" id="IPR023214">
    <property type="entry name" value="HAD_sf"/>
</dbReference>
<comment type="pathway">
    <text evidence="3">Glycan biosynthesis; trehalose biosynthesis.</text>
</comment>
<dbReference type="InterPro" id="IPR044651">
    <property type="entry name" value="OTSB-like"/>
</dbReference>
<dbReference type="PANTHER" id="PTHR43768:SF3">
    <property type="entry name" value="TREHALOSE 6-PHOSPHATE PHOSPHATASE"/>
    <property type="match status" value="1"/>
</dbReference>
<dbReference type="EMBL" id="BAABLW010000007">
    <property type="protein sequence ID" value="GAA4917704.1"/>
    <property type="molecule type" value="Genomic_DNA"/>
</dbReference>
<dbReference type="SUPFAM" id="SSF56784">
    <property type="entry name" value="HAD-like"/>
    <property type="match status" value="1"/>
</dbReference>